<dbReference type="AlphaFoldDB" id="A0A3R9BJ67"/>
<gene>
    <name evidence="2" type="ORF">EFD55_18915</name>
</gene>
<dbReference type="InterPro" id="IPR002575">
    <property type="entry name" value="Aminoglycoside_PTrfase"/>
</dbReference>
<comment type="caution">
    <text evidence="2">The sequence shown here is derived from an EMBL/GenBank/DDBJ whole genome shotgun (WGS) entry which is preliminary data.</text>
</comment>
<dbReference type="OrthoDB" id="241498at2"/>
<accession>A0A3R9BJ67</accession>
<protein>
    <recommendedName>
        <fullName evidence="1">Aminoglycoside phosphotransferase domain-containing protein</fullName>
    </recommendedName>
</protein>
<evidence type="ECO:0000259" key="1">
    <source>
        <dbReference type="Pfam" id="PF01636"/>
    </source>
</evidence>
<proteinExistence type="predicted"/>
<evidence type="ECO:0000313" key="3">
    <source>
        <dbReference type="Proteomes" id="UP000277279"/>
    </source>
</evidence>
<name>A0A3R9BJ67_9HYPH</name>
<reference evidence="2 3" key="1">
    <citation type="submission" date="2018-11" db="EMBL/GenBank/DDBJ databases">
        <authorList>
            <person name="Huo Y."/>
        </authorList>
    </citation>
    <scope>NUCLEOTIDE SEQUENCE [LARGE SCALE GENOMIC DNA]</scope>
    <source>
        <strain evidence="2 3">DSM 30132</strain>
    </source>
</reference>
<organism evidence="2 3">
    <name type="scientific">Rhizobium pisi</name>
    <dbReference type="NCBI Taxonomy" id="574561"/>
    <lineage>
        <taxon>Bacteria</taxon>
        <taxon>Pseudomonadati</taxon>
        <taxon>Pseudomonadota</taxon>
        <taxon>Alphaproteobacteria</taxon>
        <taxon>Hyphomicrobiales</taxon>
        <taxon>Rhizobiaceae</taxon>
        <taxon>Rhizobium/Agrobacterium group</taxon>
        <taxon>Rhizobium</taxon>
    </lineage>
</organism>
<dbReference type="Proteomes" id="UP000277279">
    <property type="component" value="Unassembled WGS sequence"/>
</dbReference>
<evidence type="ECO:0000313" key="2">
    <source>
        <dbReference type="EMBL" id="RSB75878.1"/>
    </source>
</evidence>
<dbReference type="InterPro" id="IPR011009">
    <property type="entry name" value="Kinase-like_dom_sf"/>
</dbReference>
<feature type="domain" description="Aminoglycoside phosphotransferase" evidence="1">
    <location>
        <begin position="74"/>
        <end position="262"/>
    </location>
</feature>
<dbReference type="Gene3D" id="3.90.1200.10">
    <property type="match status" value="1"/>
</dbReference>
<dbReference type="EMBL" id="RJJT01000012">
    <property type="protein sequence ID" value="RSB75878.1"/>
    <property type="molecule type" value="Genomic_DNA"/>
</dbReference>
<dbReference type="Pfam" id="PF01636">
    <property type="entry name" value="APH"/>
    <property type="match status" value="1"/>
</dbReference>
<sequence length="340" mass="37855">MNVAIYRAGAIRQGRIGTSRTNKVHIFSFYQCLIAQKNLLGEISNMTDFQAHVGSSLGMEPCDVQMVTDGVNKNLRARSTNDDVFIRFSPASLHSPSDLESEANTLKKLISLDVPCCEIVEVDGRQILGPVTVNEIEFNALVIRTIVGSPLAPVPADAKAFGRSLAQVHRASVDLPIVTKPATGEDRIHPTLRPIFRELAEQADRLRVDPEVNVGICHGDAWLGNAIMRDGTAVLFDFEFTKVGALAYDIATFIWALRAEQSKEKELIFNSFVEGYRGESDRGFRQDELKRSLLQKEINNIEFLCENVTMSREVGLATARLARETIDFVLGNEISRFSWR</sequence>
<dbReference type="SUPFAM" id="SSF56112">
    <property type="entry name" value="Protein kinase-like (PK-like)"/>
    <property type="match status" value="1"/>
</dbReference>